<name>X1R4S8_9ZZZZ</name>
<dbReference type="AlphaFoldDB" id="X1R4S8"/>
<evidence type="ECO:0000313" key="1">
    <source>
        <dbReference type="EMBL" id="GAI62056.1"/>
    </source>
</evidence>
<organism evidence="1">
    <name type="scientific">marine sediment metagenome</name>
    <dbReference type="NCBI Taxonomy" id="412755"/>
    <lineage>
        <taxon>unclassified sequences</taxon>
        <taxon>metagenomes</taxon>
        <taxon>ecological metagenomes</taxon>
    </lineage>
</organism>
<sequence length="29" mass="3356">RLIANTPYGLTAHQRIFKPTKRYPTLGQN</sequence>
<dbReference type="EMBL" id="BARW01002988">
    <property type="protein sequence ID" value="GAI62056.1"/>
    <property type="molecule type" value="Genomic_DNA"/>
</dbReference>
<gene>
    <name evidence="1" type="ORF">S12H4_07905</name>
</gene>
<accession>X1R4S8</accession>
<reference evidence="1" key="1">
    <citation type="journal article" date="2014" name="Front. Microbiol.">
        <title>High frequency of phylogenetically diverse reductive dehalogenase-homologous genes in deep subseafloor sedimentary metagenomes.</title>
        <authorList>
            <person name="Kawai M."/>
            <person name="Futagami T."/>
            <person name="Toyoda A."/>
            <person name="Takaki Y."/>
            <person name="Nishi S."/>
            <person name="Hori S."/>
            <person name="Arai W."/>
            <person name="Tsubouchi T."/>
            <person name="Morono Y."/>
            <person name="Uchiyama I."/>
            <person name="Ito T."/>
            <person name="Fujiyama A."/>
            <person name="Inagaki F."/>
            <person name="Takami H."/>
        </authorList>
    </citation>
    <scope>NUCLEOTIDE SEQUENCE</scope>
    <source>
        <strain evidence="1">Expedition CK06-06</strain>
    </source>
</reference>
<protein>
    <submittedName>
        <fullName evidence="1">Uncharacterized protein</fullName>
    </submittedName>
</protein>
<feature type="non-terminal residue" evidence="1">
    <location>
        <position position="1"/>
    </location>
</feature>
<comment type="caution">
    <text evidence="1">The sequence shown here is derived from an EMBL/GenBank/DDBJ whole genome shotgun (WGS) entry which is preliminary data.</text>
</comment>
<proteinExistence type="predicted"/>